<dbReference type="GO" id="GO:0016887">
    <property type="term" value="F:ATP hydrolysis activity"/>
    <property type="evidence" value="ECO:0007669"/>
    <property type="project" value="InterPro"/>
</dbReference>
<dbReference type="GO" id="GO:0005524">
    <property type="term" value="F:ATP binding"/>
    <property type="evidence" value="ECO:0007669"/>
    <property type="project" value="UniProtKB-KW"/>
</dbReference>
<evidence type="ECO:0000313" key="5">
    <source>
        <dbReference type="EMBL" id="JAT22899.1"/>
    </source>
</evidence>
<protein>
    <recommendedName>
        <fullName evidence="4">AAA+ ATPase domain-containing protein</fullName>
    </recommendedName>
</protein>
<dbReference type="Gene3D" id="1.10.8.60">
    <property type="match status" value="2"/>
</dbReference>
<dbReference type="GO" id="GO:0031593">
    <property type="term" value="F:polyubiquitin modification-dependent protein binding"/>
    <property type="evidence" value="ECO:0007669"/>
    <property type="project" value="TreeGrafter"/>
</dbReference>
<feature type="domain" description="AAA+ ATPase" evidence="4">
    <location>
        <begin position="232"/>
        <end position="373"/>
    </location>
</feature>
<dbReference type="EMBL" id="GEBQ01017078">
    <property type="protein sequence ID" value="JAT22899.1"/>
    <property type="molecule type" value="Transcribed_RNA"/>
</dbReference>
<dbReference type="InterPro" id="IPR003960">
    <property type="entry name" value="ATPase_AAA_CS"/>
</dbReference>
<dbReference type="InterPro" id="IPR027417">
    <property type="entry name" value="P-loop_NTPase"/>
</dbReference>
<keyword evidence="2" id="KW-0067">ATP-binding</keyword>
<dbReference type="Gene3D" id="3.40.50.300">
    <property type="entry name" value="P-loop containing nucleotide triphosphate hydrolases"/>
    <property type="match status" value="2"/>
</dbReference>
<name>A0A1B6LGZ5_9HEMI</name>
<dbReference type="GO" id="GO:0097352">
    <property type="term" value="P:autophagosome maturation"/>
    <property type="evidence" value="ECO:0007669"/>
    <property type="project" value="TreeGrafter"/>
</dbReference>
<keyword evidence="1" id="KW-0547">Nucleotide-binding</keyword>
<dbReference type="SUPFAM" id="SSF52540">
    <property type="entry name" value="P-loop containing nucleoside triphosphate hydrolases"/>
    <property type="match status" value="2"/>
</dbReference>
<dbReference type="AlphaFoldDB" id="A0A1B6LGZ5"/>
<dbReference type="GO" id="GO:0034098">
    <property type="term" value="C:VCP-NPL4-UFD1 AAA ATPase complex"/>
    <property type="evidence" value="ECO:0007669"/>
    <property type="project" value="TreeGrafter"/>
</dbReference>
<dbReference type="GO" id="GO:0005634">
    <property type="term" value="C:nucleus"/>
    <property type="evidence" value="ECO:0007669"/>
    <property type="project" value="TreeGrafter"/>
</dbReference>
<accession>A0A1B6LGZ5</accession>
<dbReference type="FunFam" id="1.10.8.60:FF:000038">
    <property type="entry name" value="spermatogenesis-associated protein 5-like protein 1"/>
    <property type="match status" value="1"/>
</dbReference>
<keyword evidence="3" id="KW-0175">Coiled coil</keyword>
<feature type="domain" description="AAA+ ATPase" evidence="4">
    <location>
        <begin position="500"/>
        <end position="644"/>
    </location>
</feature>
<dbReference type="InterPro" id="IPR050168">
    <property type="entry name" value="AAA_ATPase_domain"/>
</dbReference>
<dbReference type="Pfam" id="PF17862">
    <property type="entry name" value="AAA_lid_3"/>
    <property type="match status" value="1"/>
</dbReference>
<dbReference type="GO" id="GO:0030970">
    <property type="term" value="P:retrograde protein transport, ER to cytosol"/>
    <property type="evidence" value="ECO:0007669"/>
    <property type="project" value="TreeGrafter"/>
</dbReference>
<dbReference type="SMART" id="SM00382">
    <property type="entry name" value="AAA"/>
    <property type="match status" value="2"/>
</dbReference>
<dbReference type="Pfam" id="PF00004">
    <property type="entry name" value="AAA"/>
    <property type="match status" value="2"/>
</dbReference>
<evidence type="ECO:0000256" key="1">
    <source>
        <dbReference type="ARBA" id="ARBA00022741"/>
    </source>
</evidence>
<organism evidence="5">
    <name type="scientific">Graphocephala atropunctata</name>
    <dbReference type="NCBI Taxonomy" id="36148"/>
    <lineage>
        <taxon>Eukaryota</taxon>
        <taxon>Metazoa</taxon>
        <taxon>Ecdysozoa</taxon>
        <taxon>Arthropoda</taxon>
        <taxon>Hexapoda</taxon>
        <taxon>Insecta</taxon>
        <taxon>Pterygota</taxon>
        <taxon>Neoptera</taxon>
        <taxon>Paraneoptera</taxon>
        <taxon>Hemiptera</taxon>
        <taxon>Auchenorrhyncha</taxon>
        <taxon>Membracoidea</taxon>
        <taxon>Cicadellidae</taxon>
        <taxon>Cicadellinae</taxon>
        <taxon>Cicadellini</taxon>
        <taxon>Graphocephala</taxon>
    </lineage>
</organism>
<evidence type="ECO:0000256" key="3">
    <source>
        <dbReference type="ARBA" id="ARBA00023054"/>
    </source>
</evidence>
<evidence type="ECO:0000259" key="4">
    <source>
        <dbReference type="SMART" id="SM00382"/>
    </source>
</evidence>
<reference evidence="5" key="1">
    <citation type="submission" date="2015-11" db="EMBL/GenBank/DDBJ databases">
        <title>De novo transcriptome assembly of four potential Pierce s Disease insect vectors from Arizona vineyards.</title>
        <authorList>
            <person name="Tassone E.E."/>
        </authorList>
    </citation>
    <scope>NUCLEOTIDE SEQUENCE</scope>
</reference>
<sequence>MKHLSILPQTSSLFNVQKLCISDQVFPATSNGKFAIITSSNKNYYLCKIFFCKLLHPSFCKVDTSVCGLVSSNGNSLYPTPSSLTSINLSEICILPSVENIKSIVVSVVFSHPLDIKKWKHQTAKLSELLKNILKVFFVKGNSVVYINGLKSILEVKIHCLLIENIGNVNVGRVGNSTKIKINKLISNITFEQIYTFRDDTTVLGGLEQPLHALTVLVKAVGGCRANSSLPVCKQVLILGPVGCGKTTLVQQVARDCGLVLRTVVGPELSSPLPGEAEKALTTAFDECRLLAQECPGGCLLLLDQVESLCGRHGDSTESHVVRLTNHLLTLLESVHSTPGLVVVGTTSRPQALHAAARRPGHFDHEIHIGVSNESERVSILRAVTRRLGLCDSLCVQVAQWTPGFVGADLALLASNTARQLERRGLPPDCDDEESLLSCWRTCVSLQQPTALRGQLGIVQGERGDFSQLGGVDSVKLKLLQAVQWPLSHPEAFRRLGLPQPKGVLLYGPPGCAKTSLARAVAGATHTTFLAVSAAQIYSPYVGDAERTVSELFHRARTAAPAILFIDEIDALVGCRGKRERGAQERILTTFLTEMDGVGVRLDSATSQAAGVVVVAATNRPDVLDPALTRPGRFDRLIYVGPPDANQRLDILRTVSEKMPLAKDVDLAWVAENTELYSGADLSRLCKEAGLCALTQDMAVEEVRHCHWLSALQDTRPSLTQDQVRGYQRLAVLGE</sequence>
<evidence type="ECO:0000256" key="2">
    <source>
        <dbReference type="ARBA" id="ARBA00022840"/>
    </source>
</evidence>
<dbReference type="InterPro" id="IPR003593">
    <property type="entry name" value="AAA+_ATPase"/>
</dbReference>
<dbReference type="GO" id="GO:0005829">
    <property type="term" value="C:cytosol"/>
    <property type="evidence" value="ECO:0007669"/>
    <property type="project" value="TreeGrafter"/>
</dbReference>
<dbReference type="PANTHER" id="PTHR23077">
    <property type="entry name" value="AAA-FAMILY ATPASE"/>
    <property type="match status" value="1"/>
</dbReference>
<dbReference type="FunFam" id="3.40.50.300:FF:001025">
    <property type="entry name" value="ATPase family, AAA domain-containing 2B"/>
    <property type="match status" value="1"/>
</dbReference>
<dbReference type="InterPro" id="IPR041569">
    <property type="entry name" value="AAA_lid_3"/>
</dbReference>
<dbReference type="InterPro" id="IPR003959">
    <property type="entry name" value="ATPase_AAA_core"/>
</dbReference>
<gene>
    <name evidence="5" type="ORF">g.10502</name>
</gene>
<dbReference type="PROSITE" id="PS00674">
    <property type="entry name" value="AAA"/>
    <property type="match status" value="1"/>
</dbReference>
<dbReference type="PANTHER" id="PTHR23077:SF194">
    <property type="entry name" value="ATPASE FAMILY GENE 2 PROTEIN HOMOLOG B"/>
    <property type="match status" value="1"/>
</dbReference>
<dbReference type="GO" id="GO:0051228">
    <property type="term" value="P:mitotic spindle disassembly"/>
    <property type="evidence" value="ECO:0007669"/>
    <property type="project" value="TreeGrafter"/>
</dbReference>
<proteinExistence type="predicted"/>